<dbReference type="InterPro" id="IPR001810">
    <property type="entry name" value="F-box_dom"/>
</dbReference>
<dbReference type="PROSITE" id="PS50181">
    <property type="entry name" value="FBOX"/>
    <property type="match status" value="1"/>
</dbReference>
<gene>
    <name evidence="3" type="ORF">E1B28_002917</name>
</gene>
<feature type="region of interest" description="Disordered" evidence="1">
    <location>
        <begin position="1"/>
        <end position="21"/>
    </location>
</feature>
<reference evidence="3" key="1">
    <citation type="journal article" date="2021" name="Genome Biol. Evol.">
        <title>The assembled and annotated genome of the fairy-ring fungus Marasmius oreades.</title>
        <authorList>
            <person name="Hiltunen M."/>
            <person name="Ament-Velasquez S.L."/>
            <person name="Johannesson H."/>
        </authorList>
    </citation>
    <scope>NUCLEOTIDE SEQUENCE</scope>
    <source>
        <strain evidence="3">03SP1</strain>
    </source>
</reference>
<dbReference type="EMBL" id="CM032191">
    <property type="protein sequence ID" value="KAG7085351.1"/>
    <property type="molecule type" value="Genomic_DNA"/>
</dbReference>
<dbReference type="RefSeq" id="XP_043001822.1">
    <property type="nucleotide sequence ID" value="XM_043159868.1"/>
</dbReference>
<protein>
    <recommendedName>
        <fullName evidence="2">F-box domain-containing protein</fullName>
    </recommendedName>
</protein>
<dbReference type="KEGG" id="more:E1B28_002917"/>
<keyword evidence="4" id="KW-1185">Reference proteome</keyword>
<feature type="compositionally biased region" description="Basic residues" evidence="1">
    <location>
        <begin position="1"/>
        <end position="10"/>
    </location>
</feature>
<comment type="caution">
    <text evidence="3">The sequence shown here is derived from an EMBL/GenBank/DDBJ whole genome shotgun (WGS) entry which is preliminary data.</text>
</comment>
<dbReference type="GeneID" id="66071993"/>
<evidence type="ECO:0000259" key="2">
    <source>
        <dbReference type="PROSITE" id="PS50181"/>
    </source>
</evidence>
<dbReference type="InterPro" id="IPR036047">
    <property type="entry name" value="F-box-like_dom_sf"/>
</dbReference>
<dbReference type="AlphaFoldDB" id="A0A9P7ULM5"/>
<evidence type="ECO:0000313" key="4">
    <source>
        <dbReference type="Proteomes" id="UP001049176"/>
    </source>
</evidence>
<evidence type="ECO:0000313" key="3">
    <source>
        <dbReference type="EMBL" id="KAG7085351.1"/>
    </source>
</evidence>
<proteinExistence type="predicted"/>
<name>A0A9P7ULM5_9AGAR</name>
<dbReference type="CDD" id="cd00029">
    <property type="entry name" value="C1"/>
    <property type="match status" value="1"/>
</dbReference>
<accession>A0A9P7ULM5</accession>
<sequence length="671" mass="79185">MARTKRKNARTRSSAEKSHSPLSRKISILNVNASSPHLERMPLEVAFEIFCYLYPLDLLRLARTGKKLRNFLMSRSLSERIWRTARSTGRFFPELPPIPSNFSEPQFTAFLFDSTFCHVCGEHSKDVVVNWDCKISCHRNCVNKVFLPLNVILENHSELDLETITAIGFFTPSRVHSGSRVYIPSMVEKTLREYMEVKDDPEKLAQWRAKQGQKYLELSKCYDWQGGLIESRRQHIGDRLELLEWGYLGIYNYELREKTKFLYEQAKPFTEEEWNEMEPVFIRFWKDIKDKPFKKERERTFLERNLDICEEYTEFLDARYQQGRAFIPLGDLLLSPDYHPMNEEIYNVPINRVLRIEFTDERQVQLCLEDVTQKWITRKGDQLKAYLNWYNAEYGTTYSDFKTVIFRCKECNAAVWGTRLYVHRCTTHTYLEDQRPPIHWKFSKLYNPFVEKPKSPRWNQKWIEGGGCGVWSLECLDLHPLATEYTKQIMDLCGAKDLETLEEMHPLLECKTCRPPTKVFFRWTDALTHSEEGADMHELGIADVDNETRRLLEHDEVETAIQKLMRSYRPHNHVVICKLCRINHKKKTTSSCAWKKSFPRHSFLHHMEKAHQVPRADMRYGVHFSWTITEDFVYFESQCSIGQSGQLSPIPSVEEPSLYSEVRGRKKDLSV</sequence>
<feature type="domain" description="F-box" evidence="2">
    <location>
        <begin position="35"/>
        <end position="85"/>
    </location>
</feature>
<evidence type="ECO:0000256" key="1">
    <source>
        <dbReference type="SAM" id="MobiDB-lite"/>
    </source>
</evidence>
<dbReference type="Proteomes" id="UP001049176">
    <property type="component" value="Chromosome 11"/>
</dbReference>
<organism evidence="3 4">
    <name type="scientific">Marasmius oreades</name>
    <name type="common">fairy-ring Marasmius</name>
    <dbReference type="NCBI Taxonomy" id="181124"/>
    <lineage>
        <taxon>Eukaryota</taxon>
        <taxon>Fungi</taxon>
        <taxon>Dikarya</taxon>
        <taxon>Basidiomycota</taxon>
        <taxon>Agaricomycotina</taxon>
        <taxon>Agaricomycetes</taxon>
        <taxon>Agaricomycetidae</taxon>
        <taxon>Agaricales</taxon>
        <taxon>Marasmiineae</taxon>
        <taxon>Marasmiaceae</taxon>
        <taxon>Marasmius</taxon>
    </lineage>
</organism>
<dbReference type="SUPFAM" id="SSF81383">
    <property type="entry name" value="F-box domain"/>
    <property type="match status" value="1"/>
</dbReference>
<dbReference type="OrthoDB" id="2322499at2759"/>